<protein>
    <submittedName>
        <fullName evidence="2">Uncharacterized protein</fullName>
    </submittedName>
</protein>
<keyword evidence="1" id="KW-0472">Membrane</keyword>
<evidence type="ECO:0000256" key="1">
    <source>
        <dbReference type="SAM" id="Phobius"/>
    </source>
</evidence>
<keyword evidence="3" id="KW-1185">Reference proteome</keyword>
<feature type="transmembrane region" description="Helical" evidence="1">
    <location>
        <begin position="173"/>
        <end position="190"/>
    </location>
</feature>
<keyword evidence="1" id="KW-0812">Transmembrane</keyword>
<dbReference type="AlphaFoldDB" id="A0A8X8ZLX9"/>
<proteinExistence type="predicted"/>
<feature type="transmembrane region" description="Helical" evidence="1">
    <location>
        <begin position="202"/>
        <end position="224"/>
    </location>
</feature>
<dbReference type="EMBL" id="PNBA02000010">
    <property type="protein sequence ID" value="KAG6409526.1"/>
    <property type="molecule type" value="Genomic_DNA"/>
</dbReference>
<evidence type="ECO:0000313" key="2">
    <source>
        <dbReference type="EMBL" id="KAG6409526.1"/>
    </source>
</evidence>
<name>A0A8X8ZLX9_SALSN</name>
<gene>
    <name evidence="2" type="ORF">SASPL_127566</name>
</gene>
<keyword evidence="1" id="KW-1133">Transmembrane helix</keyword>
<comment type="caution">
    <text evidence="2">The sequence shown here is derived from an EMBL/GenBank/DDBJ whole genome shotgun (WGS) entry which is preliminary data.</text>
</comment>
<dbReference type="PANTHER" id="PTHR35758">
    <property type="entry name" value="TRANSMEMBRANE PROTEIN"/>
    <property type="match status" value="1"/>
</dbReference>
<organism evidence="2">
    <name type="scientific">Salvia splendens</name>
    <name type="common">Scarlet sage</name>
    <dbReference type="NCBI Taxonomy" id="180675"/>
    <lineage>
        <taxon>Eukaryota</taxon>
        <taxon>Viridiplantae</taxon>
        <taxon>Streptophyta</taxon>
        <taxon>Embryophyta</taxon>
        <taxon>Tracheophyta</taxon>
        <taxon>Spermatophyta</taxon>
        <taxon>Magnoliopsida</taxon>
        <taxon>eudicotyledons</taxon>
        <taxon>Gunneridae</taxon>
        <taxon>Pentapetalae</taxon>
        <taxon>asterids</taxon>
        <taxon>lamiids</taxon>
        <taxon>Lamiales</taxon>
        <taxon>Lamiaceae</taxon>
        <taxon>Nepetoideae</taxon>
        <taxon>Mentheae</taxon>
        <taxon>Salviinae</taxon>
        <taxon>Salvia</taxon>
        <taxon>Salvia subgen. Calosphace</taxon>
        <taxon>core Calosphace</taxon>
    </lineage>
</organism>
<evidence type="ECO:0000313" key="3">
    <source>
        <dbReference type="Proteomes" id="UP000298416"/>
    </source>
</evidence>
<feature type="transmembrane region" description="Helical" evidence="1">
    <location>
        <begin position="136"/>
        <end position="153"/>
    </location>
</feature>
<dbReference type="PANTHER" id="PTHR35758:SF2">
    <property type="entry name" value="TRANSMEMBRANE PROTEIN"/>
    <property type="match status" value="1"/>
</dbReference>
<accession>A0A8X8ZLX9</accession>
<sequence>MLPCSNFAAILPGYPVAGAEVADGFLNFYNTLFVARLVLNWFPNPPPAVVWTPPSTSIWIYASWRTSCRSSIGQAGFLDKQSCTVRDPYLKIQHQLISRMQRHQTALQRRRPTSLLPGASQEALRRNSRFSAHDKRALAIGLAILAILSPLYINRSSISEAELEEEPVNFSSYLPLLQLLLIMAIAVSGFMEHGLTGLDPYWIHRAGGSSTGIIVVLIILTFVLKWKSF</sequence>
<reference evidence="2" key="2">
    <citation type="submission" date="2020-08" db="EMBL/GenBank/DDBJ databases">
        <title>Plant Genome Project.</title>
        <authorList>
            <person name="Zhang R.-G."/>
        </authorList>
    </citation>
    <scope>NUCLEOTIDE SEQUENCE</scope>
    <source>
        <strain evidence="2">Huo1</strain>
        <tissue evidence="2">Leaf</tissue>
    </source>
</reference>
<dbReference type="Proteomes" id="UP000298416">
    <property type="component" value="Unassembled WGS sequence"/>
</dbReference>
<reference evidence="2" key="1">
    <citation type="submission" date="2018-01" db="EMBL/GenBank/DDBJ databases">
        <authorList>
            <person name="Mao J.F."/>
        </authorList>
    </citation>
    <scope>NUCLEOTIDE SEQUENCE</scope>
    <source>
        <strain evidence="2">Huo1</strain>
        <tissue evidence="2">Leaf</tissue>
    </source>
</reference>